<dbReference type="InterPro" id="IPR029061">
    <property type="entry name" value="THDP-binding"/>
</dbReference>
<dbReference type="PANTHER" id="PTHR43257">
    <property type="entry name" value="PYRUVATE DEHYDROGENASE E1 COMPONENT BETA SUBUNIT"/>
    <property type="match status" value="1"/>
</dbReference>
<dbReference type="InterPro" id="IPR009014">
    <property type="entry name" value="Transketo_C/PFOR_II"/>
</dbReference>
<dbReference type="EMBL" id="CAEZSR010000157">
    <property type="protein sequence ID" value="CAB4581417.1"/>
    <property type="molecule type" value="Genomic_DNA"/>
</dbReference>
<dbReference type="Gene3D" id="3.40.50.920">
    <property type="match status" value="1"/>
</dbReference>
<evidence type="ECO:0000313" key="5">
    <source>
        <dbReference type="EMBL" id="CAB4581417.1"/>
    </source>
</evidence>
<dbReference type="SUPFAM" id="SSF52518">
    <property type="entry name" value="Thiamin diphosphate-binding fold (THDP-binding)"/>
    <property type="match status" value="1"/>
</dbReference>
<dbReference type="FunFam" id="3.40.50.920:FF:000001">
    <property type="entry name" value="Pyruvate dehydrogenase E1 beta subunit"/>
    <property type="match status" value="1"/>
</dbReference>
<comment type="cofactor">
    <cofactor evidence="1">
        <name>thiamine diphosphate</name>
        <dbReference type="ChEBI" id="CHEBI:58937"/>
    </cofactor>
</comment>
<evidence type="ECO:0000256" key="3">
    <source>
        <dbReference type="ARBA" id="ARBA00023052"/>
    </source>
</evidence>
<dbReference type="SMART" id="SM00861">
    <property type="entry name" value="Transket_pyr"/>
    <property type="match status" value="1"/>
</dbReference>
<evidence type="ECO:0000259" key="4">
    <source>
        <dbReference type="SMART" id="SM00861"/>
    </source>
</evidence>
<dbReference type="GO" id="GO:0016491">
    <property type="term" value="F:oxidoreductase activity"/>
    <property type="evidence" value="ECO:0007669"/>
    <property type="project" value="UniProtKB-KW"/>
</dbReference>
<dbReference type="FunFam" id="3.40.50.970:FF:000001">
    <property type="entry name" value="Pyruvate dehydrogenase E1 beta subunit"/>
    <property type="match status" value="1"/>
</dbReference>
<keyword evidence="2" id="KW-0560">Oxidoreductase</keyword>
<evidence type="ECO:0000256" key="1">
    <source>
        <dbReference type="ARBA" id="ARBA00001964"/>
    </source>
</evidence>
<dbReference type="CDD" id="cd07036">
    <property type="entry name" value="TPP_PYR_E1-PDHc-beta_like"/>
    <property type="match status" value="1"/>
</dbReference>
<keyword evidence="3" id="KW-0786">Thiamine pyrophosphate</keyword>
<dbReference type="PANTHER" id="PTHR43257:SF2">
    <property type="entry name" value="PYRUVATE DEHYDROGENASE E1 COMPONENT SUBUNIT BETA"/>
    <property type="match status" value="1"/>
</dbReference>
<dbReference type="Pfam" id="PF02780">
    <property type="entry name" value="Transketolase_C"/>
    <property type="match status" value="1"/>
</dbReference>
<organism evidence="5">
    <name type="scientific">freshwater metagenome</name>
    <dbReference type="NCBI Taxonomy" id="449393"/>
    <lineage>
        <taxon>unclassified sequences</taxon>
        <taxon>metagenomes</taxon>
        <taxon>ecological metagenomes</taxon>
    </lineage>
</organism>
<dbReference type="AlphaFoldDB" id="A0A6J6EZG0"/>
<name>A0A6J6EZG0_9ZZZZ</name>
<dbReference type="InterPro" id="IPR005475">
    <property type="entry name" value="Transketolase-like_Pyr-bd"/>
</dbReference>
<gene>
    <name evidence="5" type="ORF">UFOPK1493_03117</name>
</gene>
<protein>
    <submittedName>
        <fullName evidence="5">Unannotated protein</fullName>
    </submittedName>
</protein>
<dbReference type="InterPro" id="IPR033248">
    <property type="entry name" value="Transketolase_C"/>
</dbReference>
<dbReference type="NCBIfam" id="NF006667">
    <property type="entry name" value="PRK09212.1"/>
    <property type="match status" value="1"/>
</dbReference>
<evidence type="ECO:0000256" key="2">
    <source>
        <dbReference type="ARBA" id="ARBA00023002"/>
    </source>
</evidence>
<sequence length="336" mass="35680">MSQTDTDHPVLTLAMAVNQALDVAMGLDEKVFLLGEDIAEPSGGVYKVTKGLSTKYGTHRVRKTAISETAIIGAAVGAAIAGHRPVAEIMMFDFIATCLDQVTNHAGKIRYMSGGQTPVPLVIRTSAGAGRGFGAQHSELLEAWCVHTPGIKVVVPSTPADAKGLLLTAIFDDDPVLFIEQMMMYWDAKRYGGPVPPGDVRIPFGVADIKREGSDVTLVSYGRQVHDCLATAEKLAADGISCEVVDLRTLVPCDEATVLASVSKTKRAVVVHEAVTRCGFGAELSSRIHEELFGELAAPVQRVGGANTPIPYATNLESDFLPQVADIEAAVRRITG</sequence>
<proteinExistence type="predicted"/>
<reference evidence="5" key="1">
    <citation type="submission" date="2020-05" db="EMBL/GenBank/DDBJ databases">
        <authorList>
            <person name="Chiriac C."/>
            <person name="Salcher M."/>
            <person name="Ghai R."/>
            <person name="Kavagutti S V."/>
        </authorList>
    </citation>
    <scope>NUCLEOTIDE SEQUENCE</scope>
</reference>
<dbReference type="Pfam" id="PF02779">
    <property type="entry name" value="Transket_pyr"/>
    <property type="match status" value="1"/>
</dbReference>
<dbReference type="Gene3D" id="3.40.50.970">
    <property type="match status" value="1"/>
</dbReference>
<dbReference type="SUPFAM" id="SSF52922">
    <property type="entry name" value="TK C-terminal domain-like"/>
    <property type="match status" value="1"/>
</dbReference>
<accession>A0A6J6EZG0</accession>
<feature type="domain" description="Transketolase-like pyrimidine-binding" evidence="4">
    <location>
        <begin position="11"/>
        <end position="187"/>
    </location>
</feature>